<proteinExistence type="predicted"/>
<sequence>MDRLPRVRHAGPMIDGGVTTHGSSDGASEGGAPGGGRSGGGASGGGAFADGTSPAAGTGLGRGLVGLLAVSTGMCVAAMYYAQPLLGEIRAALGLSTGTAGLVVSVTQAGYLVALCLLVPVGDLVARRRLIPALVAAQAVGLFVLATATSATQLLIAAVAVGALSVTAQIGVAFAATLAGDAERGKVVGTVMSGLLLGILLARTVAGYLADLGGWRTPFWVAGAAQLVLCAVLAARLPAEPRTAAPRLGYRALIASVVGLLRDEPVLRLRAAYGAASFGAFSALWTPLAFLLSAAPYHYSTGVIGLFGLLGLMGVLAASFVGRAADRGRAGAATVGTAALLLAAWLPLGLGGHSLAALIVGILALDLAAQGLHIANQSEIYRLNPAARSRLTSAYMATYFAGGLAGSIASGTAYSHGGWTAVSVTGAVFGLAAVALACWDALRRRSAAVAV</sequence>
<dbReference type="Proteomes" id="UP000000657">
    <property type="component" value="Chromosome"/>
</dbReference>
<dbReference type="InterPro" id="IPR036259">
    <property type="entry name" value="MFS_trans_sf"/>
</dbReference>
<dbReference type="PANTHER" id="PTHR42910">
    <property type="entry name" value="TRANSPORTER SCO4007-RELATED"/>
    <property type="match status" value="1"/>
</dbReference>
<feature type="transmembrane region" description="Helical" evidence="6">
    <location>
        <begin position="63"/>
        <end position="82"/>
    </location>
</feature>
<keyword evidence="4 6" id="KW-0472">Membrane</keyword>
<feature type="transmembrane region" description="Helical" evidence="6">
    <location>
        <begin position="396"/>
        <end position="415"/>
    </location>
</feature>
<keyword evidence="3 6" id="KW-1133">Transmembrane helix</keyword>
<evidence type="ECO:0000313" key="8">
    <source>
        <dbReference type="EMBL" id="CAJ61544.1"/>
    </source>
</evidence>
<dbReference type="Pfam" id="PF07690">
    <property type="entry name" value="MFS_1"/>
    <property type="match status" value="1"/>
</dbReference>
<evidence type="ECO:0000256" key="5">
    <source>
        <dbReference type="SAM" id="MobiDB-lite"/>
    </source>
</evidence>
<feature type="region of interest" description="Disordered" evidence="5">
    <location>
        <begin position="1"/>
        <end position="47"/>
    </location>
</feature>
<feature type="transmembrane region" description="Helical" evidence="6">
    <location>
        <begin position="421"/>
        <end position="442"/>
    </location>
</feature>
<keyword evidence="2 6" id="KW-0812">Transmembrane</keyword>
<evidence type="ECO:0000256" key="3">
    <source>
        <dbReference type="ARBA" id="ARBA00022989"/>
    </source>
</evidence>
<evidence type="ECO:0000256" key="6">
    <source>
        <dbReference type="SAM" id="Phobius"/>
    </source>
</evidence>
<protein>
    <submittedName>
        <fullName evidence="8">Permease, major facilitator superfamily putative membrane protein</fullName>
    </submittedName>
</protein>
<dbReference type="InterPro" id="IPR011701">
    <property type="entry name" value="MFS"/>
</dbReference>
<dbReference type="InterPro" id="IPR020846">
    <property type="entry name" value="MFS_dom"/>
</dbReference>
<comment type="subcellular location">
    <subcellularLocation>
        <location evidence="1">Cell membrane</location>
        <topology evidence="1">Multi-pass membrane protein</topology>
    </subcellularLocation>
</comment>
<dbReference type="KEGG" id="fal:FRAAL2900"/>
<dbReference type="EMBL" id="CT573213">
    <property type="protein sequence ID" value="CAJ61544.1"/>
    <property type="molecule type" value="Genomic_DNA"/>
</dbReference>
<dbReference type="AlphaFoldDB" id="Q0RLR0"/>
<evidence type="ECO:0000256" key="1">
    <source>
        <dbReference type="ARBA" id="ARBA00004651"/>
    </source>
</evidence>
<evidence type="ECO:0000256" key="4">
    <source>
        <dbReference type="ARBA" id="ARBA00023136"/>
    </source>
</evidence>
<feature type="transmembrane region" description="Helical" evidence="6">
    <location>
        <begin position="94"/>
        <end position="118"/>
    </location>
</feature>
<feature type="transmembrane region" description="Helical" evidence="6">
    <location>
        <begin position="218"/>
        <end position="237"/>
    </location>
</feature>
<feature type="domain" description="Major facilitator superfamily (MFS) profile" evidence="7">
    <location>
        <begin position="61"/>
        <end position="444"/>
    </location>
</feature>
<dbReference type="HOGENOM" id="CLU_001265_23_0_11"/>
<organism evidence="8 9">
    <name type="scientific">Frankia alni (strain DSM 45986 / CECT 9034 / ACN14a)</name>
    <dbReference type="NCBI Taxonomy" id="326424"/>
    <lineage>
        <taxon>Bacteria</taxon>
        <taxon>Bacillati</taxon>
        <taxon>Actinomycetota</taxon>
        <taxon>Actinomycetes</taxon>
        <taxon>Frankiales</taxon>
        <taxon>Frankiaceae</taxon>
        <taxon>Frankia</taxon>
    </lineage>
</organism>
<dbReference type="STRING" id="326424.FRAAL2900"/>
<dbReference type="Gene3D" id="1.20.1250.20">
    <property type="entry name" value="MFS general substrate transporter like domains"/>
    <property type="match status" value="1"/>
</dbReference>
<feature type="transmembrane region" description="Helical" evidence="6">
    <location>
        <begin position="187"/>
        <end position="206"/>
    </location>
</feature>
<evidence type="ECO:0000313" key="9">
    <source>
        <dbReference type="Proteomes" id="UP000000657"/>
    </source>
</evidence>
<gene>
    <name evidence="8" type="ordered locus">FRAAL2900</name>
</gene>
<dbReference type="CDD" id="cd17324">
    <property type="entry name" value="MFS_NepI_like"/>
    <property type="match status" value="1"/>
</dbReference>
<evidence type="ECO:0000256" key="2">
    <source>
        <dbReference type="ARBA" id="ARBA00022692"/>
    </source>
</evidence>
<dbReference type="GO" id="GO:0022857">
    <property type="term" value="F:transmembrane transporter activity"/>
    <property type="evidence" value="ECO:0007669"/>
    <property type="project" value="InterPro"/>
</dbReference>
<feature type="transmembrane region" description="Helical" evidence="6">
    <location>
        <begin position="354"/>
        <end position="375"/>
    </location>
</feature>
<name>Q0RLR0_FRAAA</name>
<feature type="transmembrane region" description="Helical" evidence="6">
    <location>
        <begin position="154"/>
        <end position="175"/>
    </location>
</feature>
<reference evidence="8 9" key="1">
    <citation type="journal article" date="2007" name="Genome Res.">
        <title>Genome characteristics of facultatively symbiotic Frankia sp. strains reflect host range and host plant biogeography.</title>
        <authorList>
            <person name="Normand P."/>
            <person name="Lapierre P."/>
            <person name="Tisa L.S."/>
            <person name="Gogarten J.P."/>
            <person name="Alloisio N."/>
            <person name="Bagnarol E."/>
            <person name="Bassi C.A."/>
            <person name="Berry A.M."/>
            <person name="Bickhart D.M."/>
            <person name="Choisne N."/>
            <person name="Couloux A."/>
            <person name="Cournoyer B."/>
            <person name="Cruveiller S."/>
            <person name="Daubin V."/>
            <person name="Demange N."/>
            <person name="Francino M.P."/>
            <person name="Goltsman E."/>
            <person name="Huang Y."/>
            <person name="Kopp O.R."/>
            <person name="Labarre L."/>
            <person name="Lapidus A."/>
            <person name="Lavire C."/>
            <person name="Marechal J."/>
            <person name="Martinez M."/>
            <person name="Mastronunzio J.E."/>
            <person name="Mullin B.C."/>
            <person name="Niemann J."/>
            <person name="Pujic P."/>
            <person name="Rawnsley T."/>
            <person name="Rouy Z."/>
            <person name="Schenowitz C."/>
            <person name="Sellstedt A."/>
            <person name="Tavares F."/>
            <person name="Tomkins J.P."/>
            <person name="Vallenet D."/>
            <person name="Valverde C."/>
            <person name="Wall L.G."/>
            <person name="Wang Y."/>
            <person name="Medigue C."/>
            <person name="Benson D.R."/>
        </authorList>
    </citation>
    <scope>NUCLEOTIDE SEQUENCE [LARGE SCALE GENOMIC DNA]</scope>
    <source>
        <strain evidence="9">DSM 45986 / CECT 9034 / ACN14a</strain>
    </source>
</reference>
<dbReference type="eggNOG" id="COG2814">
    <property type="taxonomic scope" value="Bacteria"/>
</dbReference>
<feature type="transmembrane region" description="Helical" evidence="6">
    <location>
        <begin position="330"/>
        <end position="348"/>
    </location>
</feature>
<accession>Q0RLR0</accession>
<evidence type="ECO:0000259" key="7">
    <source>
        <dbReference type="PROSITE" id="PS50850"/>
    </source>
</evidence>
<feature type="transmembrane region" description="Helical" evidence="6">
    <location>
        <begin position="297"/>
        <end position="318"/>
    </location>
</feature>
<feature type="transmembrane region" description="Helical" evidence="6">
    <location>
        <begin position="130"/>
        <end position="148"/>
    </location>
</feature>
<dbReference type="PANTHER" id="PTHR42910:SF1">
    <property type="entry name" value="MAJOR FACILITATOR SUPERFAMILY (MFS) PROFILE DOMAIN-CONTAINING PROTEIN"/>
    <property type="match status" value="1"/>
</dbReference>
<feature type="compositionally biased region" description="Gly residues" evidence="5">
    <location>
        <begin position="28"/>
        <end position="47"/>
    </location>
</feature>
<dbReference type="GO" id="GO:0005886">
    <property type="term" value="C:plasma membrane"/>
    <property type="evidence" value="ECO:0007669"/>
    <property type="project" value="UniProtKB-SubCell"/>
</dbReference>
<dbReference type="SUPFAM" id="SSF103473">
    <property type="entry name" value="MFS general substrate transporter"/>
    <property type="match status" value="1"/>
</dbReference>
<feature type="transmembrane region" description="Helical" evidence="6">
    <location>
        <begin position="271"/>
        <end position="291"/>
    </location>
</feature>
<dbReference type="PROSITE" id="PS50850">
    <property type="entry name" value="MFS"/>
    <property type="match status" value="1"/>
</dbReference>
<keyword evidence="9" id="KW-1185">Reference proteome</keyword>